<evidence type="ECO:0000313" key="3">
    <source>
        <dbReference type="EMBL" id="UFZ05172.1"/>
    </source>
</evidence>
<protein>
    <submittedName>
        <fullName evidence="3">Phage tail sheath subtilisin-like domain-containing protein</fullName>
    </submittedName>
</protein>
<evidence type="ECO:0000256" key="1">
    <source>
        <dbReference type="ARBA" id="ARBA00008005"/>
    </source>
</evidence>
<sequence length="561" mass="59654">MPIYKTPGVYVEEISRLPPSVAEVSTAIPAFVGYTEKGPAMARISSLLEYNATFGGAKPTAFVASTATDPASGLPTIAVVDPAAAAGPSPDRLLYYAVSHYFANGGGPCYIFSLGDYGSSVAKGDFSKALDLLALEDEPTLIVLTDAVLLAASDYFEIAQAALSQCARLKDRFTILDVPKGDVAAFRNQIGVDYLSYGAAYHPYLRTSLNFAIDESKVQVKITDAQVPPTIKEAQFPANDANGLIVSFQGADAMTPKVQIVGGDNAQPIDISIVNGKPTLVITNVAGGKTAKQVVDRWTAVKAGLPSVGFDIRMQGTGSAALQPTPAGDGADLVKVGGGAPPTPALGDIKLTDTARYNQIKDALSRQRVTLPPSAAIAGIYARVDRDRGVWKAPANVGVMAMVSVDKKMTDADQELLNVDPTAGKSVNAIRDFTGKGTIVWGARTLAGNDNEWRYVPVRRLFITIEENTRKASGFAVFEPNDATTWLKVRGMIESYLYSLWERGALAGSTPEAAYYVNVGLGKTMTPQDVLEGRLIVEIGIAAVRPAEFIVLRFMHKLQQA</sequence>
<evidence type="ECO:0000259" key="2">
    <source>
        <dbReference type="Pfam" id="PF17482"/>
    </source>
</evidence>
<keyword evidence="4" id="KW-1185">Reference proteome</keyword>
<dbReference type="Gene3D" id="3.40.50.11780">
    <property type="match status" value="1"/>
</dbReference>
<name>A0ABY3RDW2_9BRAD</name>
<dbReference type="InterPro" id="IPR020287">
    <property type="entry name" value="Tail_sheath_C"/>
</dbReference>
<organism evidence="3 4">
    <name type="scientific">Bradyrhizobium ontarionense</name>
    <dbReference type="NCBI Taxonomy" id="2898149"/>
    <lineage>
        <taxon>Bacteria</taxon>
        <taxon>Pseudomonadati</taxon>
        <taxon>Pseudomonadota</taxon>
        <taxon>Alphaproteobacteria</taxon>
        <taxon>Hyphomicrobiales</taxon>
        <taxon>Nitrobacteraceae</taxon>
        <taxon>Bradyrhizobium</taxon>
    </lineage>
</organism>
<accession>A0ABY3RDW2</accession>
<proteinExistence type="inferred from homology"/>
<feature type="domain" description="Tail sheath protein C-terminal" evidence="2">
    <location>
        <begin position="450"/>
        <end position="554"/>
    </location>
</feature>
<evidence type="ECO:0000313" key="4">
    <source>
        <dbReference type="Proteomes" id="UP001431010"/>
    </source>
</evidence>
<gene>
    <name evidence="3" type="ORF">LQG66_02275</name>
</gene>
<dbReference type="EMBL" id="CP088156">
    <property type="protein sequence ID" value="UFZ05172.1"/>
    <property type="molecule type" value="Genomic_DNA"/>
</dbReference>
<dbReference type="Pfam" id="PF17482">
    <property type="entry name" value="Phage_sheath_1C"/>
    <property type="match status" value="1"/>
</dbReference>
<dbReference type="Proteomes" id="UP001431010">
    <property type="component" value="Chromosome"/>
</dbReference>
<dbReference type="InterPro" id="IPR052042">
    <property type="entry name" value="Tail_sheath_structural"/>
</dbReference>
<dbReference type="PANTHER" id="PTHR35861:SF1">
    <property type="entry name" value="PHAGE TAIL SHEATH PROTEIN"/>
    <property type="match status" value="1"/>
</dbReference>
<dbReference type="PANTHER" id="PTHR35861">
    <property type="match status" value="1"/>
</dbReference>
<dbReference type="RefSeq" id="WP_231322979.1">
    <property type="nucleotide sequence ID" value="NZ_CP088156.1"/>
</dbReference>
<reference evidence="3" key="1">
    <citation type="journal article" date="2024" name="Antonie Van Leeuwenhoek">
        <title>Bradyrhizobium ontarionense sp. nov., a novel bacterial symbiont isolated from Aeschynomene indica (Indian jointvetch), harbours photosynthesis, nitrogen fixation and nitrous oxide (N2O) reductase genes.</title>
        <authorList>
            <person name="Bromfield E.S.P."/>
            <person name="Cloutier S."/>
        </authorList>
    </citation>
    <scope>NUCLEOTIDE SEQUENCE</scope>
    <source>
        <strain evidence="3">A19</strain>
    </source>
</reference>
<comment type="similarity">
    <text evidence="1">Belongs to the myoviridae tail sheath protein family.</text>
</comment>